<dbReference type="SUPFAM" id="SSF55073">
    <property type="entry name" value="Nucleotide cyclase"/>
    <property type="match status" value="1"/>
</dbReference>
<organism evidence="4">
    <name type="scientific">marine sediment metagenome</name>
    <dbReference type="NCBI Taxonomy" id="412755"/>
    <lineage>
        <taxon>unclassified sequences</taxon>
        <taxon>metagenomes</taxon>
        <taxon>ecological metagenomes</taxon>
    </lineage>
</organism>
<dbReference type="EMBL" id="BARS01037094">
    <property type="protein sequence ID" value="GAG22379.1"/>
    <property type="molecule type" value="Genomic_DNA"/>
</dbReference>
<dbReference type="GO" id="GO:0016020">
    <property type="term" value="C:membrane"/>
    <property type="evidence" value="ECO:0007669"/>
    <property type="project" value="InterPro"/>
</dbReference>
<keyword evidence="1" id="KW-1133">Transmembrane helix</keyword>
<name>X0VVC9_9ZZZZ</name>
<feature type="non-terminal residue" evidence="4">
    <location>
        <position position="1"/>
    </location>
</feature>
<evidence type="ECO:0000256" key="1">
    <source>
        <dbReference type="SAM" id="Phobius"/>
    </source>
</evidence>
<accession>X0VVC9</accession>
<proteinExistence type="predicted"/>
<dbReference type="CDD" id="cd06225">
    <property type="entry name" value="HAMP"/>
    <property type="match status" value="1"/>
</dbReference>
<evidence type="ECO:0000259" key="3">
    <source>
        <dbReference type="PROSITE" id="PS50885"/>
    </source>
</evidence>
<comment type="caution">
    <text evidence="4">The sequence shown here is derived from an EMBL/GenBank/DDBJ whole genome shotgun (WGS) entry which is preliminary data.</text>
</comment>
<dbReference type="PROSITE" id="PS50125">
    <property type="entry name" value="GUANYLATE_CYCLASE_2"/>
    <property type="match status" value="1"/>
</dbReference>
<dbReference type="GO" id="GO:0009190">
    <property type="term" value="P:cyclic nucleotide biosynthetic process"/>
    <property type="evidence" value="ECO:0007669"/>
    <property type="project" value="InterPro"/>
</dbReference>
<feature type="non-terminal residue" evidence="4">
    <location>
        <position position="257"/>
    </location>
</feature>
<dbReference type="InterPro" id="IPR001054">
    <property type="entry name" value="A/G_cyclase"/>
</dbReference>
<dbReference type="InterPro" id="IPR003660">
    <property type="entry name" value="HAMP_dom"/>
</dbReference>
<protein>
    <recommendedName>
        <fullName evidence="5">HAMP domain-containing protein</fullName>
    </recommendedName>
</protein>
<dbReference type="InterPro" id="IPR029787">
    <property type="entry name" value="Nucleotide_cyclase"/>
</dbReference>
<feature type="transmembrane region" description="Helical" evidence="1">
    <location>
        <begin position="139"/>
        <end position="159"/>
    </location>
</feature>
<dbReference type="Gene3D" id="3.30.70.1230">
    <property type="entry name" value="Nucleotide cyclase"/>
    <property type="match status" value="1"/>
</dbReference>
<evidence type="ECO:0000313" key="4">
    <source>
        <dbReference type="EMBL" id="GAG22379.1"/>
    </source>
</evidence>
<gene>
    <name evidence="4" type="ORF">S01H1_56916</name>
</gene>
<feature type="domain" description="HAMP" evidence="3">
    <location>
        <begin position="160"/>
        <end position="214"/>
    </location>
</feature>
<reference evidence="4" key="1">
    <citation type="journal article" date="2014" name="Front. Microbiol.">
        <title>High frequency of phylogenetically diverse reductive dehalogenase-homologous genes in deep subseafloor sedimentary metagenomes.</title>
        <authorList>
            <person name="Kawai M."/>
            <person name="Futagami T."/>
            <person name="Toyoda A."/>
            <person name="Takaki Y."/>
            <person name="Nishi S."/>
            <person name="Hori S."/>
            <person name="Arai W."/>
            <person name="Tsubouchi T."/>
            <person name="Morono Y."/>
            <person name="Uchiyama I."/>
            <person name="Ito T."/>
            <person name="Fujiyama A."/>
            <person name="Inagaki F."/>
            <person name="Takami H."/>
        </authorList>
    </citation>
    <scope>NUCLEOTIDE SEQUENCE</scope>
    <source>
        <strain evidence="4">Expedition CK06-06</strain>
    </source>
</reference>
<dbReference type="PROSITE" id="PS50885">
    <property type="entry name" value="HAMP"/>
    <property type="match status" value="1"/>
</dbReference>
<evidence type="ECO:0008006" key="5">
    <source>
        <dbReference type="Google" id="ProtNLM"/>
    </source>
</evidence>
<evidence type="ECO:0000259" key="2">
    <source>
        <dbReference type="PROSITE" id="PS50125"/>
    </source>
</evidence>
<dbReference type="Gene3D" id="6.10.340.10">
    <property type="match status" value="1"/>
</dbReference>
<keyword evidence="1" id="KW-0472">Membrane</keyword>
<dbReference type="GO" id="GO:0035556">
    <property type="term" value="P:intracellular signal transduction"/>
    <property type="evidence" value="ECO:0007669"/>
    <property type="project" value="InterPro"/>
</dbReference>
<dbReference type="AlphaFoldDB" id="X0VVC9"/>
<keyword evidence="1" id="KW-0812">Transmembrane</keyword>
<dbReference type="Gene3D" id="3.30.450.20">
    <property type="entry name" value="PAS domain"/>
    <property type="match status" value="1"/>
</dbReference>
<feature type="domain" description="Guanylate cyclase" evidence="2">
    <location>
        <begin position="241"/>
        <end position="257"/>
    </location>
</feature>
<sequence>RSGQLLGVMSAWISINQLSEFLSNLESELGANAFILHGHDQVLAHPLMAFGYAGLNRATPLPLQTSYADPVVSAMWKEREGKSIVEWFMSGPQVKHVAYGDLEYVILFDEITGYSDQPWLIATYFESHDMAAEARRLKWAIIFCIAMAVISASVAMYIGRQIAQPVRRLAEGSKKVHSLNLADVEQIPGSFFRELDEAAQSFNVMLDGLRWFERYVPKGLVQRLMRLNPDREIESSYREVAVMFTDIVGFTTLSENM</sequence>